<evidence type="ECO:0008006" key="4">
    <source>
        <dbReference type="Google" id="ProtNLM"/>
    </source>
</evidence>
<keyword evidence="2" id="KW-1133">Transmembrane helix</keyword>
<dbReference type="EMBL" id="UINC01040123">
    <property type="protein sequence ID" value="SVB39557.1"/>
    <property type="molecule type" value="Genomic_DNA"/>
</dbReference>
<dbReference type="AlphaFoldDB" id="A0A382DPP8"/>
<feature type="transmembrane region" description="Helical" evidence="2">
    <location>
        <begin position="38"/>
        <end position="59"/>
    </location>
</feature>
<sequence>MEDRPQPPAARPARRRRAPGPPHWADNILRFKVLGTGAVGSIGFLGVLLGIAFTVIQIIEFLSPDPPKPEIESINLQRVAPGEEVVVAGKNLELVTKAHLITCLGKRVFSSFRSVATR</sequence>
<reference evidence="3" key="1">
    <citation type="submission" date="2018-05" db="EMBL/GenBank/DDBJ databases">
        <authorList>
            <person name="Lanie J.A."/>
            <person name="Ng W.-L."/>
            <person name="Kazmierczak K.M."/>
            <person name="Andrzejewski T.M."/>
            <person name="Davidsen T.M."/>
            <person name="Wayne K.J."/>
            <person name="Tettelin H."/>
            <person name="Glass J.I."/>
            <person name="Rusch D."/>
            <person name="Podicherti R."/>
            <person name="Tsui H.-C.T."/>
            <person name="Winkler M.E."/>
        </authorList>
    </citation>
    <scope>NUCLEOTIDE SEQUENCE</scope>
</reference>
<accession>A0A382DPP8</accession>
<name>A0A382DPP8_9ZZZZ</name>
<protein>
    <recommendedName>
        <fullName evidence="4">IPT/TIG domain-containing protein</fullName>
    </recommendedName>
</protein>
<keyword evidence="2" id="KW-0812">Transmembrane</keyword>
<organism evidence="3">
    <name type="scientific">marine metagenome</name>
    <dbReference type="NCBI Taxonomy" id="408172"/>
    <lineage>
        <taxon>unclassified sequences</taxon>
        <taxon>metagenomes</taxon>
        <taxon>ecological metagenomes</taxon>
    </lineage>
</organism>
<feature type="region of interest" description="Disordered" evidence="1">
    <location>
        <begin position="1"/>
        <end position="22"/>
    </location>
</feature>
<keyword evidence="2" id="KW-0472">Membrane</keyword>
<evidence type="ECO:0000256" key="2">
    <source>
        <dbReference type="SAM" id="Phobius"/>
    </source>
</evidence>
<gene>
    <name evidence="3" type="ORF">METZ01_LOCUS192411</name>
</gene>
<evidence type="ECO:0000256" key="1">
    <source>
        <dbReference type="SAM" id="MobiDB-lite"/>
    </source>
</evidence>
<evidence type="ECO:0000313" key="3">
    <source>
        <dbReference type="EMBL" id="SVB39557.1"/>
    </source>
</evidence>
<proteinExistence type="predicted"/>
<feature type="compositionally biased region" description="Pro residues" evidence="1">
    <location>
        <begin position="1"/>
        <end position="10"/>
    </location>
</feature>